<dbReference type="InterPro" id="IPR050415">
    <property type="entry name" value="MRET"/>
</dbReference>
<evidence type="ECO:0000313" key="15">
    <source>
        <dbReference type="EMBL" id="GIJ03421.1"/>
    </source>
</evidence>
<keyword evidence="6" id="KW-0479">Metal-binding</keyword>
<keyword evidence="5" id="KW-0001">2Fe-2S</keyword>
<keyword evidence="10" id="KW-0408">Iron</keyword>
<dbReference type="SUPFAM" id="SSF52343">
    <property type="entry name" value="Ferredoxin reductase-like, C-terminal NADP-linked domain"/>
    <property type="match status" value="1"/>
</dbReference>
<dbReference type="Gene3D" id="2.40.30.10">
    <property type="entry name" value="Translation factors"/>
    <property type="match status" value="1"/>
</dbReference>
<dbReference type="GO" id="GO:0051537">
    <property type="term" value="F:2 iron, 2 sulfur cluster binding"/>
    <property type="evidence" value="ECO:0007669"/>
    <property type="project" value="UniProtKB-KW"/>
</dbReference>
<keyword evidence="4 13" id="KW-0812">Transmembrane</keyword>
<evidence type="ECO:0000256" key="9">
    <source>
        <dbReference type="ARBA" id="ARBA00023002"/>
    </source>
</evidence>
<dbReference type="AlphaFoldDB" id="A0A8J3Y7M7"/>
<evidence type="ECO:0000256" key="4">
    <source>
        <dbReference type="ARBA" id="ARBA00022692"/>
    </source>
</evidence>
<evidence type="ECO:0000313" key="16">
    <source>
        <dbReference type="Proteomes" id="UP000652013"/>
    </source>
</evidence>
<feature type="transmembrane region" description="Helical" evidence="13">
    <location>
        <begin position="102"/>
        <end position="124"/>
    </location>
</feature>
<dbReference type="InterPro" id="IPR017938">
    <property type="entry name" value="Riboflavin_synthase-like_b-brl"/>
</dbReference>
<accession>A0A8J3Y7M7</accession>
<evidence type="ECO:0000256" key="13">
    <source>
        <dbReference type="SAM" id="Phobius"/>
    </source>
</evidence>
<evidence type="ECO:0000259" key="14">
    <source>
        <dbReference type="PROSITE" id="PS51384"/>
    </source>
</evidence>
<sequence length="466" mass="51005">MTAAAQSAPPALRRPAPTPRWWGPFALFAGGLSLVAVVALWIRNGGAFDLTQGAFGGYLTAVGRLTGLLATQLMLIQVLLMARIPLVERAFGQDTLARVHRVTGFTSFNLMLAHIVLITFGYAAGVDQGPVAQFWSLVTTYPGMLLATAATACLVLVVVTSIRAARRKLRYESWHLLHLYAYLGIGLALPHQLWTGTDFVSSPEARAFWWGMYLFAAGAVLVCRIGIPIRRSLRHRLEVASVVPEGPGLTSVYLRGRELDRLPARAGQFMLWRFLDGPGWSRAHPFSLSGPPRADLLRITVKELGDGSRRVSTMAPGTKVLIEGPYGKLTGQTYDGGPVTMFACGIGITPLLALLWELPYRPGEATLVFRARTDDDLAFAEELDWLVKNRGLRVVDLIGPRARPDSWLPQEYGDYSDLEAVQAIAPDVAGHHVYVCGPDAWTESVRGAMREAGVPANRLHTERFAW</sequence>
<keyword evidence="12 13" id="KW-0472">Membrane</keyword>
<evidence type="ECO:0000256" key="12">
    <source>
        <dbReference type="ARBA" id="ARBA00023136"/>
    </source>
</evidence>
<feature type="domain" description="FAD-binding FR-type" evidence="14">
    <location>
        <begin position="232"/>
        <end position="332"/>
    </location>
</feature>
<protein>
    <submittedName>
        <fullName evidence="15">Oxidoreductase</fullName>
    </submittedName>
</protein>
<name>A0A8J3Y7M7_9ACTN</name>
<dbReference type="SUPFAM" id="SSF63380">
    <property type="entry name" value="Riboflavin synthase domain-like"/>
    <property type="match status" value="1"/>
</dbReference>
<organism evidence="15 16">
    <name type="scientific">Spirilliplanes yamanashiensis</name>
    <dbReference type="NCBI Taxonomy" id="42233"/>
    <lineage>
        <taxon>Bacteria</taxon>
        <taxon>Bacillati</taxon>
        <taxon>Actinomycetota</taxon>
        <taxon>Actinomycetes</taxon>
        <taxon>Micromonosporales</taxon>
        <taxon>Micromonosporaceae</taxon>
        <taxon>Spirilliplanes</taxon>
    </lineage>
</organism>
<feature type="transmembrane region" description="Helical" evidence="13">
    <location>
        <begin position="144"/>
        <end position="165"/>
    </location>
</feature>
<keyword evidence="11" id="KW-0411">Iron-sulfur</keyword>
<dbReference type="RefSeq" id="WP_203938696.1">
    <property type="nucleotide sequence ID" value="NZ_BAAAGJ010000005.1"/>
</dbReference>
<dbReference type="Gene3D" id="3.40.50.80">
    <property type="entry name" value="Nucleotide-binding domain of ferredoxin-NADP reductase (FNR) module"/>
    <property type="match status" value="1"/>
</dbReference>
<keyword evidence="9" id="KW-0560">Oxidoreductase</keyword>
<dbReference type="PANTHER" id="PTHR47354">
    <property type="entry name" value="NADH OXIDOREDUCTASE HCR"/>
    <property type="match status" value="1"/>
</dbReference>
<keyword evidence="3" id="KW-0285">Flavoprotein</keyword>
<evidence type="ECO:0000256" key="8">
    <source>
        <dbReference type="ARBA" id="ARBA00022989"/>
    </source>
</evidence>
<dbReference type="PANTHER" id="PTHR47354:SF8">
    <property type="entry name" value="1,2-PHENYLACETYL-COA EPOXIDASE, SUBUNIT E"/>
    <property type="match status" value="1"/>
</dbReference>
<evidence type="ECO:0000256" key="11">
    <source>
        <dbReference type="ARBA" id="ARBA00023014"/>
    </source>
</evidence>
<dbReference type="Proteomes" id="UP000652013">
    <property type="component" value="Unassembled WGS sequence"/>
</dbReference>
<evidence type="ECO:0000256" key="5">
    <source>
        <dbReference type="ARBA" id="ARBA00022714"/>
    </source>
</evidence>
<dbReference type="InterPro" id="IPR017927">
    <property type="entry name" value="FAD-bd_FR_type"/>
</dbReference>
<feature type="transmembrane region" description="Helical" evidence="13">
    <location>
        <begin position="62"/>
        <end position="82"/>
    </location>
</feature>
<dbReference type="InterPro" id="IPR001433">
    <property type="entry name" value="OxRdtase_FAD/NAD-bd"/>
</dbReference>
<evidence type="ECO:0000256" key="7">
    <source>
        <dbReference type="ARBA" id="ARBA00022827"/>
    </source>
</evidence>
<dbReference type="GO" id="GO:0046872">
    <property type="term" value="F:metal ion binding"/>
    <property type="evidence" value="ECO:0007669"/>
    <property type="project" value="UniProtKB-KW"/>
</dbReference>
<comment type="cofactor">
    <cofactor evidence="1">
        <name>FAD</name>
        <dbReference type="ChEBI" id="CHEBI:57692"/>
    </cofactor>
</comment>
<keyword evidence="7" id="KW-0274">FAD</keyword>
<feature type="transmembrane region" description="Helical" evidence="13">
    <location>
        <begin position="21"/>
        <end position="42"/>
    </location>
</feature>
<evidence type="ECO:0000256" key="10">
    <source>
        <dbReference type="ARBA" id="ARBA00023004"/>
    </source>
</evidence>
<dbReference type="PROSITE" id="PS51384">
    <property type="entry name" value="FAD_FR"/>
    <property type="match status" value="1"/>
</dbReference>
<dbReference type="GO" id="GO:0016020">
    <property type="term" value="C:membrane"/>
    <property type="evidence" value="ECO:0007669"/>
    <property type="project" value="UniProtKB-SubCell"/>
</dbReference>
<dbReference type="InterPro" id="IPR039261">
    <property type="entry name" value="FNR_nucleotide-bd"/>
</dbReference>
<evidence type="ECO:0000256" key="1">
    <source>
        <dbReference type="ARBA" id="ARBA00001974"/>
    </source>
</evidence>
<evidence type="ECO:0000256" key="2">
    <source>
        <dbReference type="ARBA" id="ARBA00004141"/>
    </source>
</evidence>
<comment type="subcellular location">
    <subcellularLocation>
        <location evidence="2">Membrane</location>
        <topology evidence="2">Multi-pass membrane protein</topology>
    </subcellularLocation>
</comment>
<dbReference type="InterPro" id="IPR013130">
    <property type="entry name" value="Fe3_Rdtase_TM_dom"/>
</dbReference>
<feature type="transmembrane region" description="Helical" evidence="13">
    <location>
        <begin position="207"/>
        <end position="227"/>
    </location>
</feature>
<reference evidence="15" key="1">
    <citation type="submission" date="2021-01" db="EMBL/GenBank/DDBJ databases">
        <title>Whole genome shotgun sequence of Spirilliplanes yamanashiensis NBRC 15828.</title>
        <authorList>
            <person name="Komaki H."/>
            <person name="Tamura T."/>
        </authorList>
    </citation>
    <scope>NUCLEOTIDE SEQUENCE</scope>
    <source>
        <strain evidence="15">NBRC 15828</strain>
    </source>
</reference>
<dbReference type="GO" id="GO:0050660">
    <property type="term" value="F:flavin adenine dinucleotide binding"/>
    <property type="evidence" value="ECO:0007669"/>
    <property type="project" value="TreeGrafter"/>
</dbReference>
<proteinExistence type="predicted"/>
<feature type="transmembrane region" description="Helical" evidence="13">
    <location>
        <begin position="177"/>
        <end position="195"/>
    </location>
</feature>
<keyword evidence="8 13" id="KW-1133">Transmembrane helix</keyword>
<dbReference type="Pfam" id="PF00175">
    <property type="entry name" value="NAD_binding_1"/>
    <property type="match status" value="1"/>
</dbReference>
<keyword evidence="16" id="KW-1185">Reference proteome</keyword>
<dbReference type="EMBL" id="BOOY01000020">
    <property type="protein sequence ID" value="GIJ03421.1"/>
    <property type="molecule type" value="Genomic_DNA"/>
</dbReference>
<comment type="caution">
    <text evidence="15">The sequence shown here is derived from an EMBL/GenBank/DDBJ whole genome shotgun (WGS) entry which is preliminary data.</text>
</comment>
<evidence type="ECO:0000256" key="6">
    <source>
        <dbReference type="ARBA" id="ARBA00022723"/>
    </source>
</evidence>
<dbReference type="Pfam" id="PF01794">
    <property type="entry name" value="Ferric_reduct"/>
    <property type="match status" value="1"/>
</dbReference>
<evidence type="ECO:0000256" key="3">
    <source>
        <dbReference type="ARBA" id="ARBA00022630"/>
    </source>
</evidence>
<gene>
    <name evidence="15" type="ORF">Sya03_27730</name>
</gene>
<dbReference type="GO" id="GO:0016491">
    <property type="term" value="F:oxidoreductase activity"/>
    <property type="evidence" value="ECO:0007669"/>
    <property type="project" value="UniProtKB-KW"/>
</dbReference>